<evidence type="ECO:0000313" key="2">
    <source>
        <dbReference type="Proteomes" id="UP000535589"/>
    </source>
</evidence>
<dbReference type="AlphaFoldDB" id="A0A7X8TS81"/>
<dbReference type="RefSeq" id="WP_168836965.1">
    <property type="nucleotide sequence ID" value="NZ_JABAIK010000013.1"/>
</dbReference>
<reference evidence="1 2" key="1">
    <citation type="submission" date="2020-04" db="EMBL/GenBank/DDBJ databases">
        <title>Vibrio sp. SM6, a novel species isolated from seawater.</title>
        <authorList>
            <person name="Wang X."/>
        </authorList>
    </citation>
    <scope>NUCLEOTIDE SEQUENCE [LARGE SCALE GENOMIC DNA]</scope>
    <source>
        <strain evidence="1 2">SM6</strain>
    </source>
</reference>
<sequence>MGEPNASMDEKSIAHTTIATKYDFSVINGAGGRHSGIDTITEFVGRFCHINPNWAAAAQSLGD</sequence>
<keyword evidence="2" id="KW-1185">Reference proteome</keyword>
<name>A0A7X8TS81_9VIBR</name>
<protein>
    <submittedName>
        <fullName evidence="1">Uncharacterized protein</fullName>
    </submittedName>
</protein>
<organism evidence="1 2">
    <name type="scientific">Vibrio agarilyticus</name>
    <dbReference type="NCBI Taxonomy" id="2726741"/>
    <lineage>
        <taxon>Bacteria</taxon>
        <taxon>Pseudomonadati</taxon>
        <taxon>Pseudomonadota</taxon>
        <taxon>Gammaproteobacteria</taxon>
        <taxon>Vibrionales</taxon>
        <taxon>Vibrionaceae</taxon>
        <taxon>Vibrio</taxon>
    </lineage>
</organism>
<comment type="caution">
    <text evidence="1">The sequence shown here is derived from an EMBL/GenBank/DDBJ whole genome shotgun (WGS) entry which is preliminary data.</text>
</comment>
<proteinExistence type="predicted"/>
<accession>A0A7X8TS81</accession>
<gene>
    <name evidence="1" type="ORF">HGP28_13305</name>
</gene>
<dbReference type="EMBL" id="JABAIK010000013">
    <property type="protein sequence ID" value="NLS13866.1"/>
    <property type="molecule type" value="Genomic_DNA"/>
</dbReference>
<dbReference type="Proteomes" id="UP000535589">
    <property type="component" value="Unassembled WGS sequence"/>
</dbReference>
<evidence type="ECO:0000313" key="1">
    <source>
        <dbReference type="EMBL" id="NLS13866.1"/>
    </source>
</evidence>